<dbReference type="NCBIfam" id="TIGR01562">
    <property type="entry name" value="FdhE"/>
    <property type="match status" value="1"/>
</dbReference>
<comment type="similarity">
    <text evidence="2">Belongs to the FdhE family.</text>
</comment>
<organism evidence="6 7">
    <name type="scientific">Aquabacter spiritensis</name>
    <dbReference type="NCBI Taxonomy" id="933073"/>
    <lineage>
        <taxon>Bacteria</taxon>
        <taxon>Pseudomonadati</taxon>
        <taxon>Pseudomonadota</taxon>
        <taxon>Alphaproteobacteria</taxon>
        <taxon>Hyphomicrobiales</taxon>
        <taxon>Xanthobacteraceae</taxon>
        <taxon>Aquabacter</taxon>
    </lineage>
</organism>
<dbReference type="HAMAP" id="MF_00611">
    <property type="entry name" value="FdeH"/>
    <property type="match status" value="1"/>
</dbReference>
<sequence>MSSISGLQPDPSMIGGIAQPAYAKLPDPLALFATRSRRLAQLAAASEMKPYLVFLSALAEVQHDIQRDLPAPEGPDAETIARAAEFAMPPLDRGRFTLDAAFDATLERFLDGVRAVEKPLPAQAALDRVIAAGPVARDAMLRNVLTDSLPVESLAEHLFLAGALQVHFTRLAAGLPADRLAKLADGVCPCCGGPPLASLVVDWPQAPGARYCACALCGTLWNHVRVRCVVCGSTKGIGLQEVESGTGAVKAETCDECHSYVKVFYEGKDSGIDPLADDVASLGLDLLMRGGPYRRAAFNPFLLGY</sequence>
<comment type="caution">
    <text evidence="6">The sequence shown here is derived from an EMBL/GenBank/DDBJ whole genome shotgun (WGS) entry which is preliminary data.</text>
</comment>
<dbReference type="AlphaFoldDB" id="A0A4R3LQN8"/>
<dbReference type="Pfam" id="PF04216">
    <property type="entry name" value="FdhE_N"/>
    <property type="match status" value="1"/>
</dbReference>
<dbReference type="PANTHER" id="PTHR37689:SF1">
    <property type="entry name" value="PROTEIN FDHE"/>
    <property type="match status" value="1"/>
</dbReference>
<dbReference type="InterPro" id="IPR056796">
    <property type="entry name" value="FdhE_C"/>
</dbReference>
<dbReference type="PANTHER" id="PTHR37689">
    <property type="entry name" value="PROTEIN FDHE"/>
    <property type="match status" value="1"/>
</dbReference>
<dbReference type="SUPFAM" id="SSF144020">
    <property type="entry name" value="FdhE-like"/>
    <property type="match status" value="1"/>
</dbReference>
<dbReference type="InterPro" id="IPR024064">
    <property type="entry name" value="FdhE-like_sf"/>
</dbReference>
<dbReference type="InterPro" id="IPR056774">
    <property type="entry name" value="FdhE_N"/>
</dbReference>
<comment type="function">
    <text evidence="2">Necessary for formate dehydrogenase activity.</text>
</comment>
<keyword evidence="1 2" id="KW-0963">Cytoplasm</keyword>
<evidence type="ECO:0000313" key="7">
    <source>
        <dbReference type="Proteomes" id="UP000294664"/>
    </source>
</evidence>
<dbReference type="Pfam" id="PF24860">
    <property type="entry name" value="FdhE_C"/>
    <property type="match status" value="1"/>
</dbReference>
<name>A0A4R3LQN8_9HYPH</name>
<dbReference type="CDD" id="cd16341">
    <property type="entry name" value="FdhE"/>
    <property type="match status" value="1"/>
</dbReference>
<evidence type="ECO:0000313" key="6">
    <source>
        <dbReference type="EMBL" id="TCT02700.1"/>
    </source>
</evidence>
<accession>A0A4R3LQN8</accession>
<dbReference type="Proteomes" id="UP000294664">
    <property type="component" value="Unassembled WGS sequence"/>
</dbReference>
<dbReference type="RefSeq" id="WP_132033845.1">
    <property type="nucleotide sequence ID" value="NZ_SMAI01000012.1"/>
</dbReference>
<evidence type="ECO:0000259" key="4">
    <source>
        <dbReference type="Pfam" id="PF24859"/>
    </source>
</evidence>
<keyword evidence="7" id="KW-1185">Reference proteome</keyword>
<dbReference type="Gene3D" id="3.90.1670.10">
    <property type="entry name" value="FdhE-like domain"/>
    <property type="match status" value="1"/>
</dbReference>
<feature type="domain" description="FdhE N-terminal" evidence="3">
    <location>
        <begin position="22"/>
        <end position="184"/>
    </location>
</feature>
<gene>
    <name evidence="2" type="primary">fdhE</name>
    <name evidence="6" type="ORF">EDC64_112138</name>
</gene>
<protein>
    <recommendedName>
        <fullName evidence="2">Protein FdhE homolog</fullName>
    </recommendedName>
</protein>
<reference evidence="6 7" key="1">
    <citation type="submission" date="2019-03" db="EMBL/GenBank/DDBJ databases">
        <title>Genomic Encyclopedia of Type Strains, Phase IV (KMG-IV): sequencing the most valuable type-strain genomes for metagenomic binning, comparative biology and taxonomic classification.</title>
        <authorList>
            <person name="Goeker M."/>
        </authorList>
    </citation>
    <scope>NUCLEOTIDE SEQUENCE [LARGE SCALE GENOMIC DNA]</scope>
    <source>
        <strain evidence="6 7">DSM 9035</strain>
    </source>
</reference>
<evidence type="ECO:0000259" key="3">
    <source>
        <dbReference type="Pfam" id="PF04216"/>
    </source>
</evidence>
<dbReference type="InterPro" id="IPR056797">
    <property type="entry name" value="FdhE_central"/>
</dbReference>
<dbReference type="PIRSF" id="PIRSF018296">
    <property type="entry name" value="Format_dh_formtn"/>
    <property type="match status" value="1"/>
</dbReference>
<evidence type="ECO:0000256" key="2">
    <source>
        <dbReference type="HAMAP-Rule" id="MF_00611"/>
    </source>
</evidence>
<evidence type="ECO:0000256" key="1">
    <source>
        <dbReference type="ARBA" id="ARBA00022490"/>
    </source>
</evidence>
<dbReference type="GO" id="GO:0051604">
    <property type="term" value="P:protein maturation"/>
    <property type="evidence" value="ECO:0007669"/>
    <property type="project" value="TreeGrafter"/>
</dbReference>
<feature type="domain" description="FdhE C-terminal" evidence="5">
    <location>
        <begin position="226"/>
        <end position="302"/>
    </location>
</feature>
<dbReference type="EMBL" id="SMAI01000012">
    <property type="protein sequence ID" value="TCT02700.1"/>
    <property type="molecule type" value="Genomic_DNA"/>
</dbReference>
<evidence type="ECO:0000259" key="5">
    <source>
        <dbReference type="Pfam" id="PF24860"/>
    </source>
</evidence>
<proteinExistence type="inferred from homology"/>
<dbReference type="GO" id="GO:0005829">
    <property type="term" value="C:cytosol"/>
    <property type="evidence" value="ECO:0007669"/>
    <property type="project" value="TreeGrafter"/>
</dbReference>
<dbReference type="InterPro" id="IPR006452">
    <property type="entry name" value="Formate_DH_accessory"/>
</dbReference>
<dbReference type="GO" id="GO:0008199">
    <property type="term" value="F:ferric iron binding"/>
    <property type="evidence" value="ECO:0007669"/>
    <property type="project" value="TreeGrafter"/>
</dbReference>
<comment type="subcellular location">
    <subcellularLocation>
        <location evidence="2">Cytoplasm</location>
    </subcellularLocation>
</comment>
<dbReference type="OrthoDB" id="9794151at2"/>
<dbReference type="Pfam" id="PF24859">
    <property type="entry name" value="FdhE_central"/>
    <property type="match status" value="1"/>
</dbReference>
<feature type="domain" description="FdhE central" evidence="4">
    <location>
        <begin position="187"/>
        <end position="225"/>
    </location>
</feature>